<proteinExistence type="predicted"/>
<dbReference type="EMBL" id="JAVDZE010000001">
    <property type="protein sequence ID" value="MDV3103163.1"/>
    <property type="molecule type" value="Genomic_DNA"/>
</dbReference>
<evidence type="ECO:0000259" key="1">
    <source>
        <dbReference type="Pfam" id="PF05763"/>
    </source>
</evidence>
<gene>
    <name evidence="2" type="ORF">RBI02_01185</name>
</gene>
<sequence>MLPIRSLVALIGQLFSVSIPLQTYHAHPTPVEIVRSRGQVREPKVLTIGRPGAPLEGDAIFVSSLPGFVGPRELPRLLHVLISHLQENPDVPVVVECLEYLALHNGFESLLKFLNTLRDYAILHGGKVYLVTDPSAWTEREYALLERLTF</sequence>
<dbReference type="AlphaFoldDB" id="A0AAE4T2U3"/>
<keyword evidence="3" id="KW-1185">Reference proteome</keyword>
<accession>A0AAE4T2U3</accession>
<evidence type="ECO:0000313" key="3">
    <source>
        <dbReference type="Proteomes" id="UP001245683"/>
    </source>
</evidence>
<evidence type="ECO:0000313" key="2">
    <source>
        <dbReference type="EMBL" id="MDV3103163.1"/>
    </source>
</evidence>
<name>A0AAE4T2U3_9EURY</name>
<reference evidence="2 3" key="1">
    <citation type="submission" date="2023-08" db="EMBL/GenBank/DDBJ databases">
        <title>Draft genome sequence of Thermococcus waiotapuensis WT1T, a thermophilic sulphur-dependent archaeon from order Thermococcales.</title>
        <authorList>
            <person name="Manners S.H."/>
            <person name="Carere C.R."/>
            <person name="Dhami M.K."/>
            <person name="Dobson R.C.J."/>
            <person name="Stott M.B."/>
        </authorList>
    </citation>
    <scope>NUCLEOTIDE SEQUENCE [LARGE SCALE GENOMIC DNA]</scope>
    <source>
        <strain evidence="2 3">WT1</strain>
    </source>
</reference>
<feature type="domain" description="DUF835" evidence="1">
    <location>
        <begin position="61"/>
        <end position="148"/>
    </location>
</feature>
<dbReference type="RefSeq" id="WP_315339597.1">
    <property type="nucleotide sequence ID" value="NZ_JAVDZE010000001.1"/>
</dbReference>
<dbReference type="Pfam" id="PF05763">
    <property type="entry name" value="DUF835"/>
    <property type="match status" value="1"/>
</dbReference>
<dbReference type="InterPro" id="IPR008553">
    <property type="entry name" value="DUF835"/>
</dbReference>
<protein>
    <submittedName>
        <fullName evidence="2">DUF835 domain-containing protein</fullName>
    </submittedName>
</protein>
<dbReference type="Proteomes" id="UP001245683">
    <property type="component" value="Unassembled WGS sequence"/>
</dbReference>
<comment type="caution">
    <text evidence="2">The sequence shown here is derived from an EMBL/GenBank/DDBJ whole genome shotgun (WGS) entry which is preliminary data.</text>
</comment>
<organism evidence="2 3">
    <name type="scientific">Thermococcus waiotapuensis</name>
    <dbReference type="NCBI Taxonomy" id="90909"/>
    <lineage>
        <taxon>Archaea</taxon>
        <taxon>Methanobacteriati</taxon>
        <taxon>Methanobacteriota</taxon>
        <taxon>Thermococci</taxon>
        <taxon>Thermococcales</taxon>
        <taxon>Thermococcaceae</taxon>
        <taxon>Thermococcus</taxon>
    </lineage>
</organism>